<dbReference type="InterPro" id="IPR012938">
    <property type="entry name" value="Glc/Sorbosone_DH"/>
</dbReference>
<proteinExistence type="predicted"/>
<name>A0ABW2C3W2_9PSEU</name>
<feature type="signal peptide" evidence="2">
    <location>
        <begin position="1"/>
        <end position="29"/>
    </location>
</feature>
<dbReference type="PROSITE" id="PS51257">
    <property type="entry name" value="PROKAR_LIPOPROTEIN"/>
    <property type="match status" value="1"/>
</dbReference>
<organism evidence="4 5">
    <name type="scientific">Haloechinothrix salitolerans</name>
    <dbReference type="NCBI Taxonomy" id="926830"/>
    <lineage>
        <taxon>Bacteria</taxon>
        <taxon>Bacillati</taxon>
        <taxon>Actinomycetota</taxon>
        <taxon>Actinomycetes</taxon>
        <taxon>Pseudonocardiales</taxon>
        <taxon>Pseudonocardiaceae</taxon>
        <taxon>Haloechinothrix</taxon>
    </lineage>
</organism>
<feature type="chain" id="PRO_5045496864" evidence="2">
    <location>
        <begin position="30"/>
        <end position="392"/>
    </location>
</feature>
<dbReference type="InterPro" id="IPR011042">
    <property type="entry name" value="6-blade_b-propeller_TolB-like"/>
</dbReference>
<dbReference type="Proteomes" id="UP001596337">
    <property type="component" value="Unassembled WGS sequence"/>
</dbReference>
<comment type="caution">
    <text evidence="4">The sequence shown here is derived from an EMBL/GenBank/DDBJ whole genome shotgun (WGS) entry which is preliminary data.</text>
</comment>
<gene>
    <name evidence="4" type="ORF">ACFQGD_22840</name>
</gene>
<feature type="domain" description="Glucose/Sorbosone dehydrogenase" evidence="3">
    <location>
        <begin position="110"/>
        <end position="269"/>
    </location>
</feature>
<dbReference type="PANTHER" id="PTHR19328">
    <property type="entry name" value="HEDGEHOG-INTERACTING PROTEIN"/>
    <property type="match status" value="1"/>
</dbReference>
<evidence type="ECO:0000313" key="5">
    <source>
        <dbReference type="Proteomes" id="UP001596337"/>
    </source>
</evidence>
<evidence type="ECO:0000259" key="3">
    <source>
        <dbReference type="Pfam" id="PF07995"/>
    </source>
</evidence>
<keyword evidence="2" id="KW-0732">Signal</keyword>
<evidence type="ECO:0000313" key="4">
    <source>
        <dbReference type="EMBL" id="MFC6869982.1"/>
    </source>
</evidence>
<feature type="compositionally biased region" description="Basic and acidic residues" evidence="1">
    <location>
        <begin position="63"/>
        <end position="79"/>
    </location>
</feature>
<dbReference type="PANTHER" id="PTHR19328:SF13">
    <property type="entry name" value="HIPL1 PROTEIN"/>
    <property type="match status" value="1"/>
</dbReference>
<evidence type="ECO:0000256" key="1">
    <source>
        <dbReference type="SAM" id="MobiDB-lite"/>
    </source>
</evidence>
<feature type="region of interest" description="Disordered" evidence="1">
    <location>
        <begin position="42"/>
        <end position="79"/>
    </location>
</feature>
<sequence length="392" mass="40077">MRIRHRPLRRGHLVLATSVALVLSGCAEFDDTAASETAWHTPPELTAEQGPQPEGETPPPTGSERRQRDIPPPDGCTDHDPAVIATCLDTVTAVAAIAGTKVPTAIAGERRTGRVLRVERGKEPRVITELNVSAAGDGGLTGLALSPTYNEDQLVYAYITTAKDNRVVRFAPGQRPSPVLTGIPKGDTGNRGVLAPDNTGALLVATGDAGGRASASDSASLAGKVLRIDTSGNPAPGNPSPGSRVVATGLHAPGGVCTSADGSRTWVTDRADNADALYEVVPGEKLDTAAWSWRTKPGVAGCVDTGQGVTITTSIAGSLQFLPIDERGAVTGKPTVALDGEDGYGRLSGLSVLTESIAVAGTVNKDGGTPVSSDDRVVLLPIQPEGGGGGKD</sequence>
<evidence type="ECO:0000256" key="2">
    <source>
        <dbReference type="SAM" id="SignalP"/>
    </source>
</evidence>
<dbReference type="Pfam" id="PF07995">
    <property type="entry name" value="GSDH"/>
    <property type="match status" value="1"/>
</dbReference>
<dbReference type="RefSeq" id="WP_345393952.1">
    <property type="nucleotide sequence ID" value="NZ_BAABLA010000021.1"/>
</dbReference>
<protein>
    <submittedName>
        <fullName evidence="4">PQQ-dependent sugar dehydrogenase</fullName>
    </submittedName>
</protein>
<dbReference type="Gene3D" id="2.120.10.30">
    <property type="entry name" value="TolB, C-terminal domain"/>
    <property type="match status" value="1"/>
</dbReference>
<dbReference type="EMBL" id="JBHSXX010000001">
    <property type="protein sequence ID" value="MFC6869982.1"/>
    <property type="molecule type" value="Genomic_DNA"/>
</dbReference>
<reference evidence="5" key="1">
    <citation type="journal article" date="2019" name="Int. J. Syst. Evol. Microbiol.">
        <title>The Global Catalogue of Microorganisms (GCM) 10K type strain sequencing project: providing services to taxonomists for standard genome sequencing and annotation.</title>
        <authorList>
            <consortium name="The Broad Institute Genomics Platform"/>
            <consortium name="The Broad Institute Genome Sequencing Center for Infectious Disease"/>
            <person name="Wu L."/>
            <person name="Ma J."/>
        </authorList>
    </citation>
    <scope>NUCLEOTIDE SEQUENCE [LARGE SCALE GENOMIC DNA]</scope>
    <source>
        <strain evidence="5">KCTC 32255</strain>
    </source>
</reference>
<keyword evidence="5" id="KW-1185">Reference proteome</keyword>
<accession>A0ABW2C3W2</accession>
<dbReference type="SUPFAM" id="SSF63829">
    <property type="entry name" value="Calcium-dependent phosphotriesterase"/>
    <property type="match status" value="1"/>
</dbReference>